<sequence length="92" mass="10030">MTFNVNIYQLRISTMNNNASIIIGPGYHNSHASTTKLEGNNSTAGDHAPASALMKNTSFDPDVNDQTEIANSDNIYTGPQGNPRQEHPDEQK</sequence>
<dbReference type="RefSeq" id="WP_188697759.1">
    <property type="nucleotide sequence ID" value="NZ_BMIR01000024.1"/>
</dbReference>
<organism evidence="2 3">
    <name type="scientific">Pullulanibacillus camelliae</name>
    <dbReference type="NCBI Taxonomy" id="1707096"/>
    <lineage>
        <taxon>Bacteria</taxon>
        <taxon>Bacillati</taxon>
        <taxon>Bacillota</taxon>
        <taxon>Bacilli</taxon>
        <taxon>Bacillales</taxon>
        <taxon>Sporolactobacillaceae</taxon>
        <taxon>Pullulanibacillus</taxon>
    </lineage>
</organism>
<name>A0A8J2YMR3_9BACL</name>
<keyword evidence="3" id="KW-1185">Reference proteome</keyword>
<dbReference type="Pfam" id="PF10676">
    <property type="entry name" value="gerPA"/>
    <property type="match status" value="1"/>
</dbReference>
<accession>A0A8J2YMR3</accession>
<feature type="compositionally biased region" description="Polar residues" evidence="1">
    <location>
        <begin position="54"/>
        <end position="83"/>
    </location>
</feature>
<proteinExistence type="predicted"/>
<dbReference type="AlphaFoldDB" id="A0A8J2YMR3"/>
<evidence type="ECO:0000256" key="1">
    <source>
        <dbReference type="SAM" id="MobiDB-lite"/>
    </source>
</evidence>
<dbReference type="InterPro" id="IPR019618">
    <property type="entry name" value="Spore_germination_GerPA"/>
</dbReference>
<feature type="compositionally biased region" description="Polar residues" evidence="1">
    <location>
        <begin position="33"/>
        <end position="44"/>
    </location>
</feature>
<evidence type="ECO:0008006" key="4">
    <source>
        <dbReference type="Google" id="ProtNLM"/>
    </source>
</evidence>
<gene>
    <name evidence="2" type="primary">ydgB</name>
    <name evidence="2" type="ORF">GCM10011391_35590</name>
</gene>
<reference evidence="2" key="1">
    <citation type="journal article" date="2014" name="Int. J. Syst. Evol. Microbiol.">
        <title>Complete genome sequence of Corynebacterium casei LMG S-19264T (=DSM 44701T), isolated from a smear-ripened cheese.</title>
        <authorList>
            <consortium name="US DOE Joint Genome Institute (JGI-PGF)"/>
            <person name="Walter F."/>
            <person name="Albersmeier A."/>
            <person name="Kalinowski J."/>
            <person name="Ruckert C."/>
        </authorList>
    </citation>
    <scope>NUCLEOTIDE SEQUENCE</scope>
    <source>
        <strain evidence="2">CGMCC 1.15371</strain>
    </source>
</reference>
<reference evidence="2" key="2">
    <citation type="submission" date="2020-09" db="EMBL/GenBank/DDBJ databases">
        <authorList>
            <person name="Sun Q."/>
            <person name="Zhou Y."/>
        </authorList>
    </citation>
    <scope>NUCLEOTIDE SEQUENCE</scope>
    <source>
        <strain evidence="2">CGMCC 1.15371</strain>
    </source>
</reference>
<evidence type="ECO:0000313" key="2">
    <source>
        <dbReference type="EMBL" id="GGE53603.1"/>
    </source>
</evidence>
<dbReference type="Proteomes" id="UP000628775">
    <property type="component" value="Unassembled WGS sequence"/>
</dbReference>
<protein>
    <recommendedName>
        <fullName evidence="4">Spore germination protein</fullName>
    </recommendedName>
</protein>
<dbReference type="EMBL" id="BMIR01000024">
    <property type="protein sequence ID" value="GGE53603.1"/>
    <property type="molecule type" value="Genomic_DNA"/>
</dbReference>
<evidence type="ECO:0000313" key="3">
    <source>
        <dbReference type="Proteomes" id="UP000628775"/>
    </source>
</evidence>
<comment type="caution">
    <text evidence="2">The sequence shown here is derived from an EMBL/GenBank/DDBJ whole genome shotgun (WGS) entry which is preliminary data.</text>
</comment>
<feature type="region of interest" description="Disordered" evidence="1">
    <location>
        <begin position="33"/>
        <end position="92"/>
    </location>
</feature>